<dbReference type="InterPro" id="IPR050961">
    <property type="entry name" value="BolA/IbaG_stress_morph_reg"/>
</dbReference>
<dbReference type="InterPro" id="IPR036065">
    <property type="entry name" value="BolA-like_sf"/>
</dbReference>
<dbReference type="OrthoDB" id="9801469at2"/>
<organism evidence="4 6">
    <name type="scientific">Actinobacillus seminis</name>
    <dbReference type="NCBI Taxonomy" id="722"/>
    <lineage>
        <taxon>Bacteria</taxon>
        <taxon>Pseudomonadati</taxon>
        <taxon>Pseudomonadota</taxon>
        <taxon>Gammaproteobacteria</taxon>
        <taxon>Pasteurellales</taxon>
        <taxon>Pasteurellaceae</taxon>
        <taxon>Actinobacillus</taxon>
    </lineage>
</organism>
<dbReference type="GO" id="GO:0005829">
    <property type="term" value="C:cytosol"/>
    <property type="evidence" value="ECO:0007669"/>
    <property type="project" value="TreeGrafter"/>
</dbReference>
<comment type="similarity">
    <text evidence="1 2">Belongs to the BolA/IbaG family.</text>
</comment>
<sequence>MSKQQELETRLLREFQAHFVAVENESHLHSSGRGAESHFKIVLVSDHFEGVSKVGRHRQIYQLLVQDLQQGIHALALHLYTKAEWTKLGQQIPRSTNCLGIGD</sequence>
<dbReference type="GO" id="GO:0006351">
    <property type="term" value="P:DNA-templated transcription"/>
    <property type="evidence" value="ECO:0007669"/>
    <property type="project" value="TreeGrafter"/>
</dbReference>
<gene>
    <name evidence="4" type="primary">bolA</name>
    <name evidence="3" type="ORF">CFY87_02325</name>
    <name evidence="4" type="ORF">NCTC10851_01864</name>
</gene>
<proteinExistence type="inferred from homology"/>
<protein>
    <submittedName>
        <fullName evidence="4">BolA family protein</fullName>
    </submittedName>
    <submittedName>
        <fullName evidence="3">Transcriptional regulator</fullName>
    </submittedName>
</protein>
<accession>A0A263HDF0</accession>
<dbReference type="InParanoid" id="A0A263HDF0"/>
<dbReference type="AlphaFoldDB" id="A0A263HDF0"/>
<evidence type="ECO:0000313" key="6">
    <source>
        <dbReference type="Proteomes" id="UP000254507"/>
    </source>
</evidence>
<reference evidence="3 5" key="1">
    <citation type="submission" date="2017-07" db="EMBL/GenBank/DDBJ databases">
        <title>Virulence factors identified in Actinobacillus seminis.</title>
        <authorList>
            <person name="Negrete-Abascal E."/>
            <person name="Vaca-Pacheco S."/>
            <person name="Montes-Garcia F."/>
            <person name="Leyto-Gil A.M."/>
            <person name="Fragoso-Garcia E."/>
            <person name="Carvente-Garcia R."/>
            <person name="Perez-Agueros S."/>
            <person name="Castelan-Sanchez H.G."/>
            <person name="Garcia-Molina A."/>
            <person name="Villamar T.E."/>
            <person name="Vazquez-Cruz C."/>
        </authorList>
    </citation>
    <scope>NUCLEOTIDE SEQUENCE [LARGE SCALE GENOMIC DNA]</scope>
    <source>
        <strain evidence="3 5">ATCC 15768</strain>
    </source>
</reference>
<keyword evidence="5" id="KW-1185">Reference proteome</keyword>
<evidence type="ECO:0000256" key="2">
    <source>
        <dbReference type="RuleBase" id="RU003860"/>
    </source>
</evidence>
<evidence type="ECO:0000313" key="4">
    <source>
        <dbReference type="EMBL" id="SUU38016.1"/>
    </source>
</evidence>
<dbReference type="Gene3D" id="3.30.300.90">
    <property type="entry name" value="BolA-like"/>
    <property type="match status" value="1"/>
</dbReference>
<dbReference type="InterPro" id="IPR002634">
    <property type="entry name" value="BolA"/>
</dbReference>
<dbReference type="SUPFAM" id="SSF82657">
    <property type="entry name" value="BolA-like"/>
    <property type="match status" value="1"/>
</dbReference>
<evidence type="ECO:0000313" key="3">
    <source>
        <dbReference type="EMBL" id="OZN25460.1"/>
    </source>
</evidence>
<reference evidence="4 6" key="2">
    <citation type="submission" date="2018-06" db="EMBL/GenBank/DDBJ databases">
        <authorList>
            <consortium name="Pathogen Informatics"/>
            <person name="Doyle S."/>
        </authorList>
    </citation>
    <scope>NUCLEOTIDE SEQUENCE [LARGE SCALE GENOMIC DNA]</scope>
    <source>
        <strain evidence="4 6">NCTC10851</strain>
    </source>
</reference>
<evidence type="ECO:0000256" key="1">
    <source>
        <dbReference type="ARBA" id="ARBA00005578"/>
    </source>
</evidence>
<dbReference type="EMBL" id="NLFK01000002">
    <property type="protein sequence ID" value="OZN25460.1"/>
    <property type="molecule type" value="Genomic_DNA"/>
</dbReference>
<dbReference type="PIRSF" id="PIRSF003113">
    <property type="entry name" value="BolA"/>
    <property type="match status" value="1"/>
</dbReference>
<dbReference type="Proteomes" id="UP000215738">
    <property type="component" value="Unassembled WGS sequence"/>
</dbReference>
<dbReference type="RefSeq" id="WP_094945697.1">
    <property type="nucleotide sequence ID" value="NZ_JBMHIA010000001.1"/>
</dbReference>
<evidence type="ECO:0000313" key="5">
    <source>
        <dbReference type="Proteomes" id="UP000215738"/>
    </source>
</evidence>
<dbReference type="Proteomes" id="UP000254507">
    <property type="component" value="Unassembled WGS sequence"/>
</dbReference>
<dbReference type="FunCoup" id="A0A263HDF0">
    <property type="interactions" value="368"/>
</dbReference>
<dbReference type="PANTHER" id="PTHR46229">
    <property type="entry name" value="BOLA TRANSCRIPTION REGULATOR"/>
    <property type="match status" value="1"/>
</dbReference>
<dbReference type="Pfam" id="PF01722">
    <property type="entry name" value="BolA"/>
    <property type="match status" value="1"/>
</dbReference>
<dbReference type="PANTHER" id="PTHR46229:SF2">
    <property type="entry name" value="BOLA-LIKE PROTEIN 1"/>
    <property type="match status" value="1"/>
</dbReference>
<dbReference type="EMBL" id="UFSB01000001">
    <property type="protein sequence ID" value="SUU38016.1"/>
    <property type="molecule type" value="Genomic_DNA"/>
</dbReference>
<name>A0A263HDF0_9PAST</name>